<protein>
    <submittedName>
        <fullName evidence="4">Alpha amylase catalytic region</fullName>
    </submittedName>
</protein>
<dbReference type="RefSeq" id="WP_138224719.1">
    <property type="nucleotide sequence ID" value="NZ_CP040396.1"/>
</dbReference>
<feature type="signal peptide" evidence="2">
    <location>
        <begin position="1"/>
        <end position="30"/>
    </location>
</feature>
<dbReference type="OrthoDB" id="504962at2"/>
<evidence type="ECO:0000313" key="4">
    <source>
        <dbReference type="EMBL" id="QCT01611.1"/>
    </source>
</evidence>
<feature type="domain" description="SLH" evidence="3">
    <location>
        <begin position="379"/>
        <end position="442"/>
    </location>
</feature>
<gene>
    <name evidence="4" type="ORF">E6C60_0890</name>
</gene>
<dbReference type="PANTHER" id="PTHR43308">
    <property type="entry name" value="OUTER MEMBRANE PROTEIN ALPHA-RELATED"/>
    <property type="match status" value="1"/>
</dbReference>
<evidence type="ECO:0000259" key="3">
    <source>
        <dbReference type="PROSITE" id="PS51272"/>
    </source>
</evidence>
<accession>A0A4P8XJQ9</accession>
<feature type="domain" description="SLH" evidence="3">
    <location>
        <begin position="506"/>
        <end position="564"/>
    </location>
</feature>
<evidence type="ECO:0000256" key="2">
    <source>
        <dbReference type="SAM" id="SignalP"/>
    </source>
</evidence>
<evidence type="ECO:0000313" key="5">
    <source>
        <dbReference type="Proteomes" id="UP000300879"/>
    </source>
</evidence>
<name>A0A4P8XJQ9_9BACL</name>
<organism evidence="4 5">
    <name type="scientific">Paenibacillus algicola</name>
    <dbReference type="NCBI Taxonomy" id="2565926"/>
    <lineage>
        <taxon>Bacteria</taxon>
        <taxon>Bacillati</taxon>
        <taxon>Bacillota</taxon>
        <taxon>Bacilli</taxon>
        <taxon>Bacillales</taxon>
        <taxon>Paenibacillaceae</taxon>
        <taxon>Paenibacillus</taxon>
    </lineage>
</organism>
<feature type="region of interest" description="Disordered" evidence="1">
    <location>
        <begin position="157"/>
        <end position="186"/>
    </location>
</feature>
<proteinExistence type="predicted"/>
<dbReference type="InterPro" id="IPR001119">
    <property type="entry name" value="SLH_dom"/>
</dbReference>
<dbReference type="PANTHER" id="PTHR43308:SF5">
    <property type="entry name" value="S-LAYER PROTEIN _ PEPTIDOGLYCAN ENDO-BETA-N-ACETYLGLUCOSAMINIDASE"/>
    <property type="match status" value="1"/>
</dbReference>
<dbReference type="EMBL" id="CP040396">
    <property type="protein sequence ID" value="QCT01611.1"/>
    <property type="molecule type" value="Genomic_DNA"/>
</dbReference>
<keyword evidence="5" id="KW-1185">Reference proteome</keyword>
<feature type="domain" description="SLH" evidence="3">
    <location>
        <begin position="443"/>
        <end position="503"/>
    </location>
</feature>
<reference evidence="4 5" key="1">
    <citation type="submission" date="2019-05" db="EMBL/GenBank/DDBJ databases">
        <authorList>
            <person name="Chen C."/>
        </authorList>
    </citation>
    <scope>NUCLEOTIDE SEQUENCE [LARGE SCALE GENOMIC DNA]</scope>
    <source>
        <strain evidence="4 5">HB172198</strain>
    </source>
</reference>
<evidence type="ECO:0000256" key="1">
    <source>
        <dbReference type="SAM" id="MobiDB-lite"/>
    </source>
</evidence>
<keyword evidence="2" id="KW-0732">Signal</keyword>
<dbReference type="PROSITE" id="PS51272">
    <property type="entry name" value="SLH"/>
    <property type="match status" value="3"/>
</dbReference>
<dbReference type="AlphaFoldDB" id="A0A4P8XJQ9"/>
<dbReference type="Proteomes" id="UP000300879">
    <property type="component" value="Chromosome"/>
</dbReference>
<dbReference type="Pfam" id="PF00395">
    <property type="entry name" value="SLH"/>
    <property type="match status" value="3"/>
</dbReference>
<feature type="chain" id="PRO_5020703922" evidence="2">
    <location>
        <begin position="31"/>
        <end position="564"/>
    </location>
</feature>
<sequence length="564" mass="58959">MNRPITRLQARICMAMMVVPVALSGGGSAAAEGAAAGSTSQGVMMNTGYSSARSGVFAAADLSPNALSAVAQVDAASGTVRITGTVSKGAGQPVTVMVIRPSGGIDYVDQTSSSSDGQYEFQYVLEEMSPRGTYLVKVGGSGGDTLVTTEFTYSAISQPTPPPVSVPEAPGAQPTQPSQPPAVQPGSVPLYVVDASSLSAVNTAGPGPVTIKVPAGNEGVKLPYNAGELLGSRSLIIHSGAVSVEIQPKVLSDLVKLKAGESLEGAAISFIVQELNVSEAEKQLPQRTAGTRMTTAGQVLDLDLALHTQSGTAVRLSSFSEPIEVSFGFDENREKRLMGVYYWNEQQGAWEYMGGALDTTETRLIAKLPHFSTFAVLEYHKAFADVPAGHWAQETITTLAARHIVFGVSDTMFAPSRQVSRAEFAALLVRTLSLQTSGKVTHSFQDVPTSSWFASEVAAAYDAGLIQGKSAKAFEPHAGMTREEMAVMLVRAYELSRGASAMSSSTIRYEDQNEIASWAQAHISRGTAAGLLNGAGGSRFLPKASASRAEAAQAVANMLTALEG</sequence>
<dbReference type="InterPro" id="IPR051465">
    <property type="entry name" value="Cell_Envelope_Struct_Comp"/>
</dbReference>
<dbReference type="KEGG" id="palo:E6C60_0890"/>